<dbReference type="KEGG" id="bspl:114859805"/>
<evidence type="ECO:0000256" key="9">
    <source>
        <dbReference type="RuleBase" id="RU000356"/>
    </source>
</evidence>
<dbReference type="PROSITE" id="PS01033">
    <property type="entry name" value="GLOBIN"/>
    <property type="match status" value="1"/>
</dbReference>
<evidence type="ECO:0000256" key="4">
    <source>
        <dbReference type="ARBA" id="ARBA00022448"/>
    </source>
</evidence>
<keyword evidence="8" id="KW-0408">Iron</keyword>
<protein>
    <submittedName>
        <fullName evidence="12">Hemoglobin subunit alpha-like</fullName>
    </submittedName>
</protein>
<name>A0A6P7N596_BETSP</name>
<dbReference type="GO" id="GO:0042744">
    <property type="term" value="P:hydrogen peroxide catabolic process"/>
    <property type="evidence" value="ECO:0007669"/>
    <property type="project" value="TreeGrafter"/>
</dbReference>
<dbReference type="InterPro" id="IPR009050">
    <property type="entry name" value="Globin-like_sf"/>
</dbReference>
<evidence type="ECO:0000313" key="12">
    <source>
        <dbReference type="RefSeq" id="XP_029013628.1"/>
    </source>
</evidence>
<dbReference type="GO" id="GO:0020037">
    <property type="term" value="F:heme binding"/>
    <property type="evidence" value="ECO:0007669"/>
    <property type="project" value="InterPro"/>
</dbReference>
<keyword evidence="4 9" id="KW-0813">Transport</keyword>
<dbReference type="OrthoDB" id="8751793at2759"/>
<dbReference type="PANTHER" id="PTHR11442">
    <property type="entry name" value="HEMOGLOBIN FAMILY MEMBER"/>
    <property type="match status" value="1"/>
</dbReference>
<evidence type="ECO:0000256" key="2">
    <source>
        <dbReference type="ARBA" id="ARBA00008705"/>
    </source>
</evidence>
<dbReference type="RefSeq" id="XP_029013628.1">
    <property type="nucleotide sequence ID" value="XM_029157795.2"/>
</dbReference>
<dbReference type="AlphaFoldDB" id="A0A6P7N596"/>
<dbReference type="InterPro" id="IPR002338">
    <property type="entry name" value="Hemoglobin_a-typ"/>
</dbReference>
<sequence>MLTASDKTNVTALWSIIESKADHLGAEALGRMLVAYPASKSYFNHWDPSELVPMSSNVKKHGATIMGAVAKSVRGINDLSGTLSDLSDLHAFRLRMDPANFKVLAHNIILAVAMYFPEDFTPEMHVSFDKFLNALSVAMSEKYR</sequence>
<dbReference type="GO" id="GO:0043177">
    <property type="term" value="F:organic acid binding"/>
    <property type="evidence" value="ECO:0007669"/>
    <property type="project" value="TreeGrafter"/>
</dbReference>
<dbReference type="PANTHER" id="PTHR11442:SF93">
    <property type="entry name" value="ALPHA GLOBIN-LIKE-RELATED"/>
    <property type="match status" value="1"/>
</dbReference>
<gene>
    <name evidence="12" type="primary">LOC114859805</name>
</gene>
<evidence type="ECO:0000256" key="7">
    <source>
        <dbReference type="ARBA" id="ARBA00022723"/>
    </source>
</evidence>
<accession>A0A6P7N596</accession>
<evidence type="ECO:0000256" key="1">
    <source>
        <dbReference type="ARBA" id="ARBA00002650"/>
    </source>
</evidence>
<dbReference type="PRINTS" id="PR00612">
    <property type="entry name" value="ALPHAHAEM"/>
</dbReference>
<dbReference type="InParanoid" id="A0A6P7N596"/>
<keyword evidence="6 9" id="KW-0561">Oxygen transport</keyword>
<feature type="domain" description="Globin" evidence="10">
    <location>
        <begin position="1"/>
        <end position="144"/>
    </location>
</feature>
<dbReference type="CDD" id="cd08927">
    <property type="entry name" value="Hb-alpha-like"/>
    <property type="match status" value="1"/>
</dbReference>
<dbReference type="GO" id="GO:0072562">
    <property type="term" value="C:blood microparticle"/>
    <property type="evidence" value="ECO:0007669"/>
    <property type="project" value="TreeGrafter"/>
</dbReference>
<dbReference type="GO" id="GO:0005833">
    <property type="term" value="C:hemoglobin complex"/>
    <property type="evidence" value="ECO:0007669"/>
    <property type="project" value="InterPro"/>
</dbReference>
<comment type="function">
    <text evidence="1">Involved in oxygen transport from gills to the various peripheral tissues.</text>
</comment>
<dbReference type="SUPFAM" id="SSF46458">
    <property type="entry name" value="Globin-like"/>
    <property type="match status" value="1"/>
</dbReference>
<dbReference type="GO" id="GO:0019825">
    <property type="term" value="F:oxygen binding"/>
    <property type="evidence" value="ECO:0007669"/>
    <property type="project" value="InterPro"/>
</dbReference>
<keyword evidence="11" id="KW-1185">Reference proteome</keyword>
<evidence type="ECO:0000259" key="10">
    <source>
        <dbReference type="PROSITE" id="PS01033"/>
    </source>
</evidence>
<comment type="similarity">
    <text evidence="2 9">Belongs to the globin family.</text>
</comment>
<dbReference type="Proteomes" id="UP000515150">
    <property type="component" value="Chromosome 8"/>
</dbReference>
<dbReference type="FunFam" id="1.10.490.10:FF:000002">
    <property type="entry name" value="Hemoglobin subunit alpha"/>
    <property type="match status" value="1"/>
</dbReference>
<keyword evidence="7" id="KW-0479">Metal-binding</keyword>
<dbReference type="GO" id="GO:0031720">
    <property type="term" value="F:haptoglobin binding"/>
    <property type="evidence" value="ECO:0007669"/>
    <property type="project" value="TreeGrafter"/>
</dbReference>
<reference evidence="12" key="1">
    <citation type="submission" date="2025-08" db="UniProtKB">
        <authorList>
            <consortium name="RefSeq"/>
        </authorList>
    </citation>
    <scope>IDENTIFICATION</scope>
</reference>
<evidence type="ECO:0000256" key="8">
    <source>
        <dbReference type="ARBA" id="ARBA00023004"/>
    </source>
</evidence>
<comment type="subunit">
    <text evidence="3">Heterotetramer of two alpha chains and two beta chains.</text>
</comment>
<dbReference type="GeneID" id="114859805"/>
<dbReference type="GO" id="GO:0031838">
    <property type="term" value="C:haptoglobin-hemoglobin complex"/>
    <property type="evidence" value="ECO:0007669"/>
    <property type="project" value="TreeGrafter"/>
</dbReference>
<dbReference type="InterPro" id="IPR012292">
    <property type="entry name" value="Globin/Proto"/>
</dbReference>
<keyword evidence="5 9" id="KW-0349">Heme</keyword>
<dbReference type="GO" id="GO:0005344">
    <property type="term" value="F:oxygen carrier activity"/>
    <property type="evidence" value="ECO:0007669"/>
    <property type="project" value="UniProtKB-KW"/>
</dbReference>
<evidence type="ECO:0000313" key="11">
    <source>
        <dbReference type="Proteomes" id="UP000515150"/>
    </source>
</evidence>
<dbReference type="Gene3D" id="1.10.490.10">
    <property type="entry name" value="Globins"/>
    <property type="match status" value="1"/>
</dbReference>
<organism evidence="11 12">
    <name type="scientific">Betta splendens</name>
    <name type="common">Siamese fighting fish</name>
    <dbReference type="NCBI Taxonomy" id="158456"/>
    <lineage>
        <taxon>Eukaryota</taxon>
        <taxon>Metazoa</taxon>
        <taxon>Chordata</taxon>
        <taxon>Craniata</taxon>
        <taxon>Vertebrata</taxon>
        <taxon>Euteleostomi</taxon>
        <taxon>Actinopterygii</taxon>
        <taxon>Neopterygii</taxon>
        <taxon>Teleostei</taxon>
        <taxon>Neoteleostei</taxon>
        <taxon>Acanthomorphata</taxon>
        <taxon>Anabantaria</taxon>
        <taxon>Anabantiformes</taxon>
        <taxon>Anabantoidei</taxon>
        <taxon>Osphronemidae</taxon>
        <taxon>Betta</taxon>
    </lineage>
</organism>
<evidence type="ECO:0000256" key="3">
    <source>
        <dbReference type="ARBA" id="ARBA00011125"/>
    </source>
</evidence>
<dbReference type="Pfam" id="PF00042">
    <property type="entry name" value="Globin"/>
    <property type="match status" value="1"/>
</dbReference>
<evidence type="ECO:0000256" key="5">
    <source>
        <dbReference type="ARBA" id="ARBA00022617"/>
    </source>
</evidence>
<dbReference type="GO" id="GO:0004601">
    <property type="term" value="F:peroxidase activity"/>
    <property type="evidence" value="ECO:0007669"/>
    <property type="project" value="TreeGrafter"/>
</dbReference>
<evidence type="ECO:0000256" key="6">
    <source>
        <dbReference type="ARBA" id="ARBA00022621"/>
    </source>
</evidence>
<dbReference type="GO" id="GO:0046872">
    <property type="term" value="F:metal ion binding"/>
    <property type="evidence" value="ECO:0007669"/>
    <property type="project" value="UniProtKB-KW"/>
</dbReference>
<dbReference type="InterPro" id="IPR050056">
    <property type="entry name" value="Hemoglobin_oxygen_transport"/>
</dbReference>
<dbReference type="InterPro" id="IPR000971">
    <property type="entry name" value="Globin"/>
</dbReference>
<proteinExistence type="inferred from homology"/>